<reference evidence="1 2" key="1">
    <citation type="submission" date="2021-09" db="EMBL/GenBank/DDBJ databases">
        <title>Genomic insights and catalytic innovation underlie evolution of tropane alkaloids biosynthesis.</title>
        <authorList>
            <person name="Wang Y.-J."/>
            <person name="Tian T."/>
            <person name="Huang J.-P."/>
            <person name="Huang S.-X."/>
        </authorList>
    </citation>
    <scope>NUCLEOTIDE SEQUENCE [LARGE SCALE GENOMIC DNA]</scope>
    <source>
        <strain evidence="1">KIB-2018</strain>
        <tissue evidence="1">Leaf</tissue>
    </source>
</reference>
<gene>
    <name evidence="1" type="ORF">K2173_004381</name>
</gene>
<organism evidence="1 2">
    <name type="scientific">Erythroxylum novogranatense</name>
    <dbReference type="NCBI Taxonomy" id="1862640"/>
    <lineage>
        <taxon>Eukaryota</taxon>
        <taxon>Viridiplantae</taxon>
        <taxon>Streptophyta</taxon>
        <taxon>Embryophyta</taxon>
        <taxon>Tracheophyta</taxon>
        <taxon>Spermatophyta</taxon>
        <taxon>Magnoliopsida</taxon>
        <taxon>eudicotyledons</taxon>
        <taxon>Gunneridae</taxon>
        <taxon>Pentapetalae</taxon>
        <taxon>rosids</taxon>
        <taxon>fabids</taxon>
        <taxon>Malpighiales</taxon>
        <taxon>Erythroxylaceae</taxon>
        <taxon>Erythroxylum</taxon>
    </lineage>
</organism>
<proteinExistence type="predicted"/>
<comment type="caution">
    <text evidence="1">The sequence shown here is derived from an EMBL/GenBank/DDBJ whole genome shotgun (WGS) entry which is preliminary data.</text>
</comment>
<keyword evidence="2" id="KW-1185">Reference proteome</keyword>
<evidence type="ECO:0008006" key="3">
    <source>
        <dbReference type="Google" id="ProtNLM"/>
    </source>
</evidence>
<sequence>MGRRSYKIAGKKRKTSIELAPSKKSKLVEAITIRFHEFAVFGNMWWRVE</sequence>
<evidence type="ECO:0000313" key="1">
    <source>
        <dbReference type="EMBL" id="KAJ8761605.1"/>
    </source>
</evidence>
<dbReference type="EMBL" id="JAIWQS010000006">
    <property type="protein sequence ID" value="KAJ8761605.1"/>
    <property type="molecule type" value="Genomic_DNA"/>
</dbReference>
<dbReference type="AlphaFoldDB" id="A0AAV8T4B2"/>
<evidence type="ECO:0000313" key="2">
    <source>
        <dbReference type="Proteomes" id="UP001159364"/>
    </source>
</evidence>
<accession>A0AAV8T4B2</accession>
<name>A0AAV8T4B2_9ROSI</name>
<dbReference type="Proteomes" id="UP001159364">
    <property type="component" value="Linkage Group LG06"/>
</dbReference>
<protein>
    <recommendedName>
        <fullName evidence="3">Ribosomal protein L32</fullName>
    </recommendedName>
</protein>